<organism evidence="8 9">
    <name type="scientific">Siminovitchia acidinfaciens</name>
    <dbReference type="NCBI Taxonomy" id="2321395"/>
    <lineage>
        <taxon>Bacteria</taxon>
        <taxon>Bacillati</taxon>
        <taxon>Bacillota</taxon>
        <taxon>Bacilli</taxon>
        <taxon>Bacillales</taxon>
        <taxon>Bacillaceae</taxon>
        <taxon>Siminovitchia</taxon>
    </lineage>
</organism>
<sequence>MKKKAWIWAAGSIVGVLVLALVVTFVVRAQAGKVAGTEVEEPVTVQKVSERELSETILVTGKIVPEDEQKVFLEPDKGEVTEFKVKENQKVKAGDPLFVYDSSKLQSEYNKAVRERDLVAKRSQTEINQIADMNKRISNAKKAPTSSGDGEESEVPAGDVDALTSEKLEMEIQHESTKSEIESAQEQINDLNEQINEMTITSKIDGIVVKVDRNAVSTEGAAAGPAVHIISSQPFKVIGSMSEFDTVKIKEKQAVIIRPKVYKDREWKGVIESVSQFPNEEGGEEEFAGGGGGGGVTMYPFKVAITDDTSELRQGFHVSLEIKIDGDGKKLAIPHAAIKEEGDISTVFVLEDGILESREVKTGVSNDEYIEIKKGLKKDELVVIAPHEGMHEGMEVTTFDEVE</sequence>
<dbReference type="OrthoDB" id="85226at2"/>
<feature type="coiled-coil region" evidence="3">
    <location>
        <begin position="167"/>
        <end position="201"/>
    </location>
</feature>
<dbReference type="InterPro" id="IPR058639">
    <property type="entry name" value="BSH_YknX-like"/>
</dbReference>
<evidence type="ECO:0000256" key="4">
    <source>
        <dbReference type="SAM" id="MobiDB-lite"/>
    </source>
</evidence>
<proteinExistence type="predicted"/>
<comment type="subcellular location">
    <subcellularLocation>
        <location evidence="1">Cell envelope</location>
    </subcellularLocation>
</comment>
<dbReference type="AlphaFoldDB" id="A0A429Y6Y2"/>
<accession>A0A429Y6Y2</accession>
<evidence type="ECO:0000259" key="5">
    <source>
        <dbReference type="Pfam" id="PF25984"/>
    </source>
</evidence>
<evidence type="ECO:0000256" key="1">
    <source>
        <dbReference type="ARBA" id="ARBA00004196"/>
    </source>
</evidence>
<dbReference type="InterPro" id="IPR050465">
    <property type="entry name" value="UPF0194_transport"/>
</dbReference>
<dbReference type="PROSITE" id="PS00430">
    <property type="entry name" value="TONB_DEPENDENT_REC_1"/>
    <property type="match status" value="1"/>
</dbReference>
<keyword evidence="2 3" id="KW-0175">Coiled coil</keyword>
<gene>
    <name evidence="8" type="ORF">D4T97_001220</name>
</gene>
<dbReference type="Pfam" id="PF25984">
    <property type="entry name" value="BSH_YknX"/>
    <property type="match status" value="1"/>
</dbReference>
<evidence type="ECO:0000256" key="2">
    <source>
        <dbReference type="ARBA" id="ARBA00023054"/>
    </source>
</evidence>
<dbReference type="InterPro" id="IPR058637">
    <property type="entry name" value="YknX-like_C"/>
</dbReference>
<dbReference type="PANTHER" id="PTHR32347">
    <property type="entry name" value="EFFLUX SYSTEM COMPONENT YKNX-RELATED"/>
    <property type="match status" value="1"/>
</dbReference>
<feature type="domain" description="YknX-like barrel-sandwich hybrid" evidence="5">
    <location>
        <begin position="69"/>
        <end position="229"/>
    </location>
</feature>
<evidence type="ECO:0000313" key="9">
    <source>
        <dbReference type="Proteomes" id="UP000287156"/>
    </source>
</evidence>
<comment type="caution">
    <text evidence="8">The sequence shown here is derived from an EMBL/GenBank/DDBJ whole genome shotgun (WGS) entry which is preliminary data.</text>
</comment>
<dbReference type="Pfam" id="PF25989">
    <property type="entry name" value="YknX_C"/>
    <property type="match status" value="1"/>
</dbReference>
<dbReference type="RefSeq" id="WP_126046868.1">
    <property type="nucleotide sequence ID" value="NZ_QYTV02000001.1"/>
</dbReference>
<feature type="region of interest" description="Disordered" evidence="4">
    <location>
        <begin position="130"/>
        <end position="158"/>
    </location>
</feature>
<dbReference type="InterPro" id="IPR058636">
    <property type="entry name" value="Beta-barrel_YknX"/>
</dbReference>
<dbReference type="PANTHER" id="PTHR32347:SF14">
    <property type="entry name" value="EFFLUX SYSTEM COMPONENT YKNX-RELATED"/>
    <property type="match status" value="1"/>
</dbReference>
<protein>
    <submittedName>
        <fullName evidence="8">Biotin/lipoyl-binding protein</fullName>
    </submittedName>
</protein>
<dbReference type="GO" id="GO:0030313">
    <property type="term" value="C:cell envelope"/>
    <property type="evidence" value="ECO:0007669"/>
    <property type="project" value="UniProtKB-SubCell"/>
</dbReference>
<dbReference type="Pfam" id="PF25990">
    <property type="entry name" value="Beta-barrel_YknX"/>
    <property type="match status" value="1"/>
</dbReference>
<dbReference type="Proteomes" id="UP000287156">
    <property type="component" value="Unassembled WGS sequence"/>
</dbReference>
<reference evidence="8" key="1">
    <citation type="submission" date="2018-12" db="EMBL/GenBank/DDBJ databases">
        <authorList>
            <person name="Sun L."/>
            <person name="Chen Z."/>
        </authorList>
    </citation>
    <scope>NUCLEOTIDE SEQUENCE [LARGE SCALE GENOMIC DNA]</scope>
    <source>
        <strain evidence="8">3-2-2</strain>
    </source>
</reference>
<evidence type="ECO:0000259" key="6">
    <source>
        <dbReference type="Pfam" id="PF25989"/>
    </source>
</evidence>
<evidence type="ECO:0000313" key="8">
    <source>
        <dbReference type="EMBL" id="RST77148.1"/>
    </source>
</evidence>
<dbReference type="EMBL" id="QYTV02000001">
    <property type="protein sequence ID" value="RST77148.1"/>
    <property type="molecule type" value="Genomic_DNA"/>
</dbReference>
<dbReference type="Gene3D" id="2.40.30.170">
    <property type="match status" value="1"/>
</dbReference>
<dbReference type="Gene3D" id="2.40.420.20">
    <property type="match status" value="1"/>
</dbReference>
<evidence type="ECO:0000259" key="7">
    <source>
        <dbReference type="Pfam" id="PF25990"/>
    </source>
</evidence>
<name>A0A429Y6Y2_9BACI</name>
<feature type="domain" description="YknX-like C-terminal permuted SH3-like" evidence="6">
    <location>
        <begin position="331"/>
        <end position="397"/>
    </location>
</feature>
<dbReference type="InterPro" id="IPR010916">
    <property type="entry name" value="TonB_box_CS"/>
</dbReference>
<feature type="domain" description="YknX-like beta-barrel" evidence="7">
    <location>
        <begin position="235"/>
        <end position="322"/>
    </location>
</feature>
<evidence type="ECO:0000256" key="3">
    <source>
        <dbReference type="SAM" id="Coils"/>
    </source>
</evidence>
<dbReference type="Gene3D" id="2.40.50.100">
    <property type="match status" value="1"/>
</dbReference>
<keyword evidence="9" id="KW-1185">Reference proteome</keyword>